<name>A0A8H6JUJ9_9PEZI</name>
<protein>
    <submittedName>
        <fullName evidence="2">Cell wall glucanase</fullName>
    </submittedName>
</protein>
<gene>
    <name evidence="2" type="ORF">CPLU01_12981</name>
</gene>
<feature type="region of interest" description="Disordered" evidence="1">
    <location>
        <begin position="57"/>
        <end position="78"/>
    </location>
</feature>
<proteinExistence type="predicted"/>
<keyword evidence="3" id="KW-1185">Reference proteome</keyword>
<feature type="region of interest" description="Disordered" evidence="1">
    <location>
        <begin position="1"/>
        <end position="41"/>
    </location>
</feature>
<dbReference type="Proteomes" id="UP000654918">
    <property type="component" value="Unassembled WGS sequence"/>
</dbReference>
<feature type="region of interest" description="Disordered" evidence="1">
    <location>
        <begin position="322"/>
        <end position="341"/>
    </location>
</feature>
<reference evidence="2" key="1">
    <citation type="journal article" date="2020" name="Phytopathology">
        <title>Genome Sequence Resources of Colletotrichum truncatum, C. plurivorum, C. musicola, and C. sojae: Four Species Pathogenic to Soybean (Glycine max).</title>
        <authorList>
            <person name="Rogerio F."/>
            <person name="Boufleur T.R."/>
            <person name="Ciampi-Guillardi M."/>
            <person name="Sukno S.A."/>
            <person name="Thon M.R."/>
            <person name="Massola Junior N.S."/>
            <person name="Baroncelli R."/>
        </authorList>
    </citation>
    <scope>NUCLEOTIDE SEQUENCE</scope>
    <source>
        <strain evidence="2">LFN00145</strain>
    </source>
</reference>
<feature type="compositionally biased region" description="Polar residues" evidence="1">
    <location>
        <begin position="19"/>
        <end position="41"/>
    </location>
</feature>
<dbReference type="EMBL" id="WIGO01000283">
    <property type="protein sequence ID" value="KAF6819657.1"/>
    <property type="molecule type" value="Genomic_DNA"/>
</dbReference>
<accession>A0A8H6JUJ9</accession>
<feature type="compositionally biased region" description="Basic residues" evidence="1">
    <location>
        <begin position="1"/>
        <end position="12"/>
    </location>
</feature>
<evidence type="ECO:0000313" key="2">
    <source>
        <dbReference type="EMBL" id="KAF6819657.1"/>
    </source>
</evidence>
<dbReference type="Gene3D" id="3.40.50.1010">
    <property type="entry name" value="5'-nuclease"/>
    <property type="match status" value="1"/>
</dbReference>
<dbReference type="AlphaFoldDB" id="A0A8H6JUJ9"/>
<evidence type="ECO:0000313" key="3">
    <source>
        <dbReference type="Proteomes" id="UP000654918"/>
    </source>
</evidence>
<dbReference type="CDD" id="cd18724">
    <property type="entry name" value="PIN_LabA-like"/>
    <property type="match status" value="1"/>
</dbReference>
<evidence type="ECO:0000256" key="1">
    <source>
        <dbReference type="SAM" id="MobiDB-lite"/>
    </source>
</evidence>
<sequence>MASTASRRKPRQRDRQPRSGNLHSSSQALPGNPSSTSSTTHLGDFSKIFAFFQNDTNSSPSAAKPRSEHTATASSAPTRPLVLLPFDVVTESMTQKQSSEQVAAKDDDRIHLETDAVSAIELNTLPPSSTINQSDSSYSSDALSSEGDFDIHLEGGAGLSDVTTPSSTPLSKPAILSSTADVSFTAGERIFKNSLAKKKYSVPINHHQPLADRLANNFASHEQNIKGNYPEQYNRGVHVFIDGSNIAISFYELLKQKFGLAPHVPLPACFMFSALQEVLERDRRIGKRYVLGSKKPFGRAPKYSEDAEAGGYKAIILTRVPKEPPYDSSSDSDGPTPPSKVLYQEQSVDEMLQMQMVNSIFESKPGVMVLVTGDGNDNKNGASKGFPMHVKWALQQGWVVEVYSFKGNSSSCWTNPSFLKGDNDVSKRQYEQLARRLSHHYLDAYVQDMVKPNFQDQLAKVVSQYSSRPSVRSSRNRQHSADNYYTLFSRQLVYRPVLAEMQTDDTEPLPSLKLGNLPMPKPRDYPMRSTLEPSCGNSYSVKTVEEAPYELAFYPSKSTSLTASLFGDGLPGSAKSFAMSGYQQRVQRQGAFDLTGAFSALESHKAETHGVKI</sequence>
<organism evidence="2 3">
    <name type="scientific">Colletotrichum plurivorum</name>
    <dbReference type="NCBI Taxonomy" id="2175906"/>
    <lineage>
        <taxon>Eukaryota</taxon>
        <taxon>Fungi</taxon>
        <taxon>Dikarya</taxon>
        <taxon>Ascomycota</taxon>
        <taxon>Pezizomycotina</taxon>
        <taxon>Sordariomycetes</taxon>
        <taxon>Hypocreomycetidae</taxon>
        <taxon>Glomerellales</taxon>
        <taxon>Glomerellaceae</taxon>
        <taxon>Colletotrichum</taxon>
        <taxon>Colletotrichum orchidearum species complex</taxon>
    </lineage>
</organism>
<comment type="caution">
    <text evidence="2">The sequence shown here is derived from an EMBL/GenBank/DDBJ whole genome shotgun (WGS) entry which is preliminary data.</text>
</comment>